<proteinExistence type="inferred from homology"/>
<dbReference type="EMBL" id="BNJQ01000025">
    <property type="protein sequence ID" value="GHP09438.1"/>
    <property type="molecule type" value="Genomic_DNA"/>
</dbReference>
<dbReference type="InterPro" id="IPR039856">
    <property type="entry name" value="EMC2-like"/>
</dbReference>
<dbReference type="PANTHER" id="PTHR12760">
    <property type="entry name" value="TETRATRICOPEPTIDE REPEAT PROTEIN"/>
    <property type="match status" value="1"/>
</dbReference>
<dbReference type="AlphaFoldDB" id="A0A830HR75"/>
<keyword evidence="3" id="KW-0256">Endoplasmic reticulum</keyword>
<evidence type="ECO:0000256" key="1">
    <source>
        <dbReference type="ARBA" id="ARBA00022737"/>
    </source>
</evidence>
<protein>
    <recommendedName>
        <fullName evidence="3">ER membrane protein complex subunit 2</fullName>
    </recommendedName>
</protein>
<comment type="similarity">
    <text evidence="3">Belongs to the EMC2 family.</text>
</comment>
<keyword evidence="3" id="KW-0472">Membrane</keyword>
<organism evidence="5 6">
    <name type="scientific">Pycnococcus provasolii</name>
    <dbReference type="NCBI Taxonomy" id="41880"/>
    <lineage>
        <taxon>Eukaryota</taxon>
        <taxon>Viridiplantae</taxon>
        <taxon>Chlorophyta</taxon>
        <taxon>Pseudoscourfieldiophyceae</taxon>
        <taxon>Pseudoscourfieldiales</taxon>
        <taxon>Pycnococcaceae</taxon>
        <taxon>Pycnococcus</taxon>
    </lineage>
</organism>
<sequence length="322" mass="34893">MATSLSLTEVAALKAEISSAKKTSMNSVRRLLTLMRETQRKDAQLVSTHGDAFLKSSAIKPVPDEERFLIYEQVAIAACECGDVEVADRCVSRLESRFPGSIRAGRLRGMVEEASGDIDGARATYAKLLQEHPSSQMVLKRMVAIERTAGDLQSAIKALNHFLNHYMADADGWAELADLYLEAGMHKQAAFCLEELILIQPHTFCHHLRLGETLLSYATNLEEKIVAYKHLCTACELCAGAHPRVLWSLLACVSSMASKKAGASSSGRGGATAAMEEIDVNVARLASKQLKKLYAKADPDLAATAQAAVLDMLGDIPDCLDD</sequence>
<gene>
    <name evidence="5" type="ORF">PPROV_000817300</name>
</gene>
<evidence type="ECO:0000256" key="2">
    <source>
        <dbReference type="ARBA" id="ARBA00022803"/>
    </source>
</evidence>
<comment type="function">
    <text evidence="3">Part of the endoplasmic reticulum membrane protein complex (EMC) that enables the energy-independent insertion into endoplasmic reticulum membranes of newly synthesized membrane proteins.</text>
</comment>
<evidence type="ECO:0000313" key="6">
    <source>
        <dbReference type="Proteomes" id="UP000660262"/>
    </source>
</evidence>
<comment type="subunit">
    <text evidence="3">Component of the ER membrane protein complex (EMC).</text>
</comment>
<feature type="domain" description="EMC2 TPR-like" evidence="4">
    <location>
        <begin position="104"/>
        <end position="212"/>
    </location>
</feature>
<keyword evidence="1" id="KW-0677">Repeat</keyword>
<evidence type="ECO:0000256" key="3">
    <source>
        <dbReference type="RuleBase" id="RU367091"/>
    </source>
</evidence>
<name>A0A830HR75_9CHLO</name>
<dbReference type="GO" id="GO:0072546">
    <property type="term" value="C:EMC complex"/>
    <property type="evidence" value="ECO:0007669"/>
    <property type="project" value="UniProtKB-UniRule"/>
</dbReference>
<dbReference type="Proteomes" id="UP000660262">
    <property type="component" value="Unassembled WGS sequence"/>
</dbReference>
<keyword evidence="2" id="KW-0802">TPR repeat</keyword>
<dbReference type="OrthoDB" id="124397at2759"/>
<dbReference type="SUPFAM" id="SSF48452">
    <property type="entry name" value="TPR-like"/>
    <property type="match status" value="1"/>
</dbReference>
<reference evidence="5" key="1">
    <citation type="submission" date="2020-10" db="EMBL/GenBank/DDBJ databases">
        <title>Unveiling of a novel bifunctional photoreceptor, Dualchrome1, isolated from a cosmopolitan green alga.</title>
        <authorList>
            <person name="Suzuki S."/>
            <person name="Kawachi M."/>
        </authorList>
    </citation>
    <scope>NUCLEOTIDE SEQUENCE</scope>
    <source>
        <strain evidence="5">NIES 2893</strain>
    </source>
</reference>
<dbReference type="Gene3D" id="1.25.40.10">
    <property type="entry name" value="Tetratricopeptide repeat domain"/>
    <property type="match status" value="1"/>
</dbReference>
<evidence type="ECO:0000313" key="5">
    <source>
        <dbReference type="EMBL" id="GHP09438.1"/>
    </source>
</evidence>
<comment type="caution">
    <text evidence="5">The sequence shown here is derived from an EMBL/GenBank/DDBJ whole genome shotgun (WGS) entry which is preliminary data.</text>
</comment>
<comment type="subcellular location">
    <subcellularLocation>
        <location evidence="3">Endoplasmic reticulum membrane</location>
        <topology evidence="3">Peripheral membrane protein</topology>
        <orientation evidence="3">Cytoplasmic side</orientation>
    </subcellularLocation>
</comment>
<keyword evidence="6" id="KW-1185">Reference proteome</keyword>
<dbReference type="Pfam" id="PF22890">
    <property type="entry name" value="TPR_EMC2"/>
    <property type="match status" value="1"/>
</dbReference>
<dbReference type="InterPro" id="IPR055217">
    <property type="entry name" value="TPR_EMC2"/>
</dbReference>
<dbReference type="InterPro" id="IPR011990">
    <property type="entry name" value="TPR-like_helical_dom_sf"/>
</dbReference>
<accession>A0A830HR75</accession>
<evidence type="ECO:0000259" key="4">
    <source>
        <dbReference type="Pfam" id="PF22890"/>
    </source>
</evidence>